<dbReference type="EMBL" id="JASJND010000007">
    <property type="protein sequence ID" value="MDJ1115388.1"/>
    <property type="molecule type" value="Genomic_DNA"/>
</dbReference>
<gene>
    <name evidence="1" type="ORF">QNI14_13120</name>
</gene>
<keyword evidence="2" id="KW-1185">Reference proteome</keyword>
<evidence type="ECO:0000313" key="2">
    <source>
        <dbReference type="Proteomes" id="UP001321481"/>
    </source>
</evidence>
<reference evidence="1 2" key="1">
    <citation type="submission" date="2023-05" db="EMBL/GenBank/DDBJ databases">
        <title>Microbacterium dauci sp.nov., Isolated from Carrot Rhizosphere Soil.</title>
        <authorList>
            <person name="Xiao Z."/>
            <person name="Zheng J."/>
        </authorList>
    </citation>
    <scope>NUCLEOTIDE SEQUENCE [LARGE SCALE GENOMIC DNA]</scope>
    <source>
        <strain evidence="1 2">LX3-4</strain>
    </source>
</reference>
<evidence type="ECO:0000313" key="1">
    <source>
        <dbReference type="EMBL" id="MDJ1115388.1"/>
    </source>
</evidence>
<comment type="caution">
    <text evidence="1">The sequence shown here is derived from an EMBL/GenBank/DDBJ whole genome shotgun (WGS) entry which is preliminary data.</text>
</comment>
<name>A0ABT6ZGW0_9MICO</name>
<sequence length="132" mass="14267">MFSDLAGLRADVKARLKPLLPGIRIEDALTPAVDTVVPVLYFEFTEISSSVQGAALDRQTVAPQMDAVLASAGSGDEDGADAQILNLVHALQRSDDIFWDTARKERLANGAIAWRVTLTLLSHIPIQTPTEE</sequence>
<dbReference type="Proteomes" id="UP001321481">
    <property type="component" value="Unassembled WGS sequence"/>
</dbReference>
<protein>
    <submittedName>
        <fullName evidence="1">Uncharacterized protein</fullName>
    </submittedName>
</protein>
<accession>A0ABT6ZGW0</accession>
<dbReference type="RefSeq" id="WP_283717066.1">
    <property type="nucleotide sequence ID" value="NZ_JASJND010000007.1"/>
</dbReference>
<organism evidence="1 2">
    <name type="scientific">Microbacterium dauci</name>
    <dbReference type="NCBI Taxonomy" id="3048008"/>
    <lineage>
        <taxon>Bacteria</taxon>
        <taxon>Bacillati</taxon>
        <taxon>Actinomycetota</taxon>
        <taxon>Actinomycetes</taxon>
        <taxon>Micrococcales</taxon>
        <taxon>Microbacteriaceae</taxon>
        <taxon>Microbacterium</taxon>
    </lineage>
</organism>
<proteinExistence type="predicted"/>